<dbReference type="Pfam" id="PF05726">
    <property type="entry name" value="Pirin_C"/>
    <property type="match status" value="1"/>
</dbReference>
<gene>
    <name evidence="4" type="ORF">MNBD_NITROSPINAE04-1313</name>
</gene>
<dbReference type="InterPro" id="IPR003829">
    <property type="entry name" value="Pirin_N_dom"/>
</dbReference>
<dbReference type="PIRSF" id="PIRSF006232">
    <property type="entry name" value="Pirin"/>
    <property type="match status" value="1"/>
</dbReference>
<protein>
    <submittedName>
        <fullName evidence="4">Pirin</fullName>
    </submittedName>
</protein>
<sequence>MRKDQQTQNSSTLKKRKVAKMAQGKEVIEGAGVRLKRVIGNNELEDVDPFLLLDEFRSDKPDDYIAGFPTHPHRGFETVTYMIEGFMEHKDSAGQSGVLKPGGAQWMTAGRGILHSEIPKQKEGFLWGFQLWVNLPAEKKMTVPRYQNIEPEDIPEIKTDDGVVIKVIAGKVSDTTGPVTGIATDPLYIDVTVPPKCVFTQKIEKGHSAIVYMIEGAGLLDDENNMKVGAMTGSLALFGEGDYIEVSAMDKRARFLMLSARPLNEPVTRYGPFVMNTKDEIEKAFDDY</sequence>
<evidence type="ECO:0000313" key="4">
    <source>
        <dbReference type="EMBL" id="VAX15030.1"/>
    </source>
</evidence>
<reference evidence="4" key="1">
    <citation type="submission" date="2018-06" db="EMBL/GenBank/DDBJ databases">
        <authorList>
            <person name="Zhirakovskaya E."/>
        </authorList>
    </citation>
    <scope>NUCLEOTIDE SEQUENCE</scope>
</reference>
<dbReference type="InterPro" id="IPR012093">
    <property type="entry name" value="Pirin"/>
</dbReference>
<evidence type="ECO:0000259" key="3">
    <source>
        <dbReference type="Pfam" id="PF05726"/>
    </source>
</evidence>
<dbReference type="EMBL" id="UOGA01000031">
    <property type="protein sequence ID" value="VAX15030.1"/>
    <property type="molecule type" value="Genomic_DNA"/>
</dbReference>
<feature type="domain" description="Pirin C-terminal" evidence="3">
    <location>
        <begin position="188"/>
        <end position="288"/>
    </location>
</feature>
<dbReference type="CDD" id="cd02909">
    <property type="entry name" value="cupin_pirin_N"/>
    <property type="match status" value="1"/>
</dbReference>
<name>A0A3B1BWH2_9ZZZZ</name>
<dbReference type="InterPro" id="IPR014710">
    <property type="entry name" value="RmlC-like_jellyroll"/>
</dbReference>
<dbReference type="PANTHER" id="PTHR13903">
    <property type="entry name" value="PIRIN-RELATED"/>
    <property type="match status" value="1"/>
</dbReference>
<dbReference type="PANTHER" id="PTHR13903:SF8">
    <property type="entry name" value="PIRIN"/>
    <property type="match status" value="1"/>
</dbReference>
<organism evidence="4">
    <name type="scientific">hydrothermal vent metagenome</name>
    <dbReference type="NCBI Taxonomy" id="652676"/>
    <lineage>
        <taxon>unclassified sequences</taxon>
        <taxon>metagenomes</taxon>
        <taxon>ecological metagenomes</taxon>
    </lineage>
</organism>
<evidence type="ECO:0000259" key="2">
    <source>
        <dbReference type="Pfam" id="PF02678"/>
    </source>
</evidence>
<dbReference type="InterPro" id="IPR011051">
    <property type="entry name" value="RmlC_Cupin_sf"/>
</dbReference>
<feature type="domain" description="Pirin N-terminal" evidence="2">
    <location>
        <begin position="33"/>
        <end position="133"/>
    </location>
</feature>
<feature type="non-terminal residue" evidence="4">
    <location>
        <position position="288"/>
    </location>
</feature>
<dbReference type="Gene3D" id="2.60.120.10">
    <property type="entry name" value="Jelly Rolls"/>
    <property type="match status" value="2"/>
</dbReference>
<dbReference type="CDD" id="cd02247">
    <property type="entry name" value="cupin_pirin_C"/>
    <property type="match status" value="1"/>
</dbReference>
<evidence type="ECO:0000256" key="1">
    <source>
        <dbReference type="ARBA" id="ARBA00008416"/>
    </source>
</evidence>
<dbReference type="Pfam" id="PF02678">
    <property type="entry name" value="Pirin"/>
    <property type="match status" value="1"/>
</dbReference>
<proteinExistence type="inferred from homology"/>
<accession>A0A3B1BWH2</accession>
<dbReference type="SUPFAM" id="SSF51182">
    <property type="entry name" value="RmlC-like cupins"/>
    <property type="match status" value="1"/>
</dbReference>
<comment type="similarity">
    <text evidence="1">Belongs to the pirin family.</text>
</comment>
<dbReference type="AlphaFoldDB" id="A0A3B1BWH2"/>
<dbReference type="InterPro" id="IPR008778">
    <property type="entry name" value="Pirin_C_dom"/>
</dbReference>